<protein>
    <recommendedName>
        <fullName evidence="3">WGR domain-containing protein</fullName>
    </recommendedName>
</protein>
<sequence length="62" mass="6809">MNTFQVINVGKMWRVVDRSKGRKVVGFGSTAQGALAKAEELEAKLRIATEYLIASRKVANEA</sequence>
<evidence type="ECO:0000313" key="1">
    <source>
        <dbReference type="EMBL" id="MDM1697126.1"/>
    </source>
</evidence>
<evidence type="ECO:0008006" key="3">
    <source>
        <dbReference type="Google" id="ProtNLM"/>
    </source>
</evidence>
<proteinExistence type="predicted"/>
<evidence type="ECO:0000313" key="2">
    <source>
        <dbReference type="Proteomes" id="UP001173465"/>
    </source>
</evidence>
<reference evidence="1" key="1">
    <citation type="submission" date="2020-06" db="EMBL/GenBank/DDBJ databases">
        <authorList>
            <person name="Dong N."/>
        </authorList>
    </citation>
    <scope>NUCLEOTIDE SEQUENCE</scope>
    <source>
        <strain evidence="1">DF46-2-2</strain>
    </source>
</reference>
<organism evidence="1 2">
    <name type="scientific">Thiopseudomonas alkaliphila</name>
    <dbReference type="NCBI Taxonomy" id="1697053"/>
    <lineage>
        <taxon>Bacteria</taxon>
        <taxon>Pseudomonadati</taxon>
        <taxon>Pseudomonadota</taxon>
        <taxon>Gammaproteobacteria</taxon>
        <taxon>Pseudomonadales</taxon>
        <taxon>Pseudomonadaceae</taxon>
        <taxon>Thiopseudomonas</taxon>
    </lineage>
</organism>
<dbReference type="Proteomes" id="UP001173465">
    <property type="component" value="Unassembled WGS sequence"/>
</dbReference>
<comment type="caution">
    <text evidence="1">The sequence shown here is derived from an EMBL/GenBank/DDBJ whole genome shotgun (WGS) entry which is preliminary data.</text>
</comment>
<gene>
    <name evidence="1" type="ORF">HX099_10725</name>
</gene>
<dbReference type="AlphaFoldDB" id="A0AAW7DU46"/>
<dbReference type="EMBL" id="JACANB010000008">
    <property type="protein sequence ID" value="MDM1697126.1"/>
    <property type="molecule type" value="Genomic_DNA"/>
</dbReference>
<reference evidence="1" key="2">
    <citation type="journal article" date="2022" name="Sci. Total Environ.">
        <title>Prevalence, transmission, and molecular epidemiology of tet(X)-positive bacteria among humans, animals, and environmental niches in China: An epidemiological, and genomic-based study.</title>
        <authorList>
            <person name="Dong N."/>
            <person name="Zeng Y."/>
            <person name="Cai C."/>
            <person name="Sun C."/>
            <person name="Lu J."/>
            <person name="Liu C."/>
            <person name="Zhou H."/>
            <person name="Sun Q."/>
            <person name="Shu L."/>
            <person name="Wang H."/>
            <person name="Wang Y."/>
            <person name="Wang S."/>
            <person name="Wu C."/>
            <person name="Chan E.W."/>
            <person name="Chen G."/>
            <person name="Shen Z."/>
            <person name="Chen S."/>
            <person name="Zhang R."/>
        </authorList>
    </citation>
    <scope>NUCLEOTIDE SEQUENCE</scope>
    <source>
        <strain evidence="1">DF46-2-2</strain>
    </source>
</reference>
<accession>A0AAW7DU46</accession>
<name>A0AAW7DU46_9GAMM</name>
<dbReference type="RefSeq" id="WP_286594392.1">
    <property type="nucleotide sequence ID" value="NZ_JACANB010000008.1"/>
</dbReference>